<dbReference type="RefSeq" id="XP_004493395.1">
    <property type="nucleotide sequence ID" value="XM_004493338.3"/>
</dbReference>
<proteinExistence type="predicted"/>
<gene>
    <name evidence="4" type="primary">LOC101502625</name>
</gene>
<dbReference type="AlphaFoldDB" id="A0A1S2XSS0"/>
<dbReference type="PANTHER" id="PTHR31482">
    <property type="entry name" value="ESTS AU081301(E20138)"/>
    <property type="match status" value="1"/>
</dbReference>
<evidence type="ECO:0000256" key="1">
    <source>
        <dbReference type="SAM" id="SignalP"/>
    </source>
</evidence>
<dbReference type="InterPro" id="IPR001810">
    <property type="entry name" value="F-box_dom"/>
</dbReference>
<evidence type="ECO:0000313" key="4">
    <source>
        <dbReference type="RefSeq" id="XP_004493395.1"/>
    </source>
</evidence>
<organism evidence="3 4">
    <name type="scientific">Cicer arietinum</name>
    <name type="common">Chickpea</name>
    <name type="synonym">Garbanzo</name>
    <dbReference type="NCBI Taxonomy" id="3827"/>
    <lineage>
        <taxon>Eukaryota</taxon>
        <taxon>Viridiplantae</taxon>
        <taxon>Streptophyta</taxon>
        <taxon>Embryophyta</taxon>
        <taxon>Tracheophyta</taxon>
        <taxon>Spermatophyta</taxon>
        <taxon>Magnoliopsida</taxon>
        <taxon>eudicotyledons</taxon>
        <taxon>Gunneridae</taxon>
        <taxon>Pentapetalae</taxon>
        <taxon>rosids</taxon>
        <taxon>fabids</taxon>
        <taxon>Fabales</taxon>
        <taxon>Fabaceae</taxon>
        <taxon>Papilionoideae</taxon>
        <taxon>50 kb inversion clade</taxon>
        <taxon>NPAAA clade</taxon>
        <taxon>Hologalegina</taxon>
        <taxon>IRL clade</taxon>
        <taxon>Cicereae</taxon>
        <taxon>Cicer</taxon>
    </lineage>
</organism>
<dbReference type="GeneID" id="101502625"/>
<reference evidence="4" key="2">
    <citation type="submission" date="2025-08" db="UniProtKB">
        <authorList>
            <consortium name="RefSeq"/>
        </authorList>
    </citation>
    <scope>IDENTIFICATION</scope>
    <source>
        <tissue evidence="4">Etiolated seedlings</tissue>
    </source>
</reference>
<dbReference type="Pfam" id="PF00646">
    <property type="entry name" value="F-box"/>
    <property type="match status" value="1"/>
</dbReference>
<dbReference type="InterPro" id="IPR036047">
    <property type="entry name" value="F-box-like_dom_sf"/>
</dbReference>
<reference evidence="3" key="1">
    <citation type="journal article" date="2013" name="Nat. Biotechnol.">
        <title>Draft genome sequence of chickpea (Cicer arietinum) provides a resource for trait improvement.</title>
        <authorList>
            <person name="Varshney R.K."/>
            <person name="Song C."/>
            <person name="Saxena R.K."/>
            <person name="Azam S."/>
            <person name="Yu S."/>
            <person name="Sharpe A.G."/>
            <person name="Cannon S."/>
            <person name="Baek J."/>
            <person name="Rosen B.D."/>
            <person name="Tar'an B."/>
            <person name="Millan T."/>
            <person name="Zhang X."/>
            <person name="Ramsay L.D."/>
            <person name="Iwata A."/>
            <person name="Wang Y."/>
            <person name="Nelson W."/>
            <person name="Farmer A.D."/>
            <person name="Gaur P.M."/>
            <person name="Soderlund C."/>
            <person name="Penmetsa R.V."/>
            <person name="Xu C."/>
            <person name="Bharti A.K."/>
            <person name="He W."/>
            <person name="Winter P."/>
            <person name="Zhao S."/>
            <person name="Hane J.K."/>
            <person name="Carrasquilla-Garcia N."/>
            <person name="Condie J.A."/>
            <person name="Upadhyaya H.D."/>
            <person name="Luo M.C."/>
            <person name="Thudi M."/>
            <person name="Gowda C.L."/>
            <person name="Singh N.P."/>
            <person name="Lichtenzveig J."/>
            <person name="Gali K.K."/>
            <person name="Rubio J."/>
            <person name="Nadarajan N."/>
            <person name="Dolezel J."/>
            <person name="Bansal K.C."/>
            <person name="Xu X."/>
            <person name="Edwards D."/>
            <person name="Zhang G."/>
            <person name="Kahl G."/>
            <person name="Gil J."/>
            <person name="Singh K.B."/>
            <person name="Datta S.K."/>
            <person name="Jackson S.A."/>
            <person name="Wang J."/>
            <person name="Cook D.R."/>
        </authorList>
    </citation>
    <scope>NUCLEOTIDE SEQUENCE [LARGE SCALE GENOMIC DNA]</scope>
    <source>
        <strain evidence="3">cv. CDC Frontier</strain>
    </source>
</reference>
<keyword evidence="1" id="KW-0732">Signal</keyword>
<name>A0A1S2XSS0_CICAR</name>
<feature type="signal peptide" evidence="1">
    <location>
        <begin position="1"/>
        <end position="17"/>
    </location>
</feature>
<evidence type="ECO:0000259" key="2">
    <source>
        <dbReference type="PROSITE" id="PS50181"/>
    </source>
</evidence>
<accession>A0A1S2XSS0</accession>
<sequence>MLYFLISFVSFVILSKSFTNKPLSSNGTKLISNGFCGKLLNLLVASRIKIVSIIPFSFFHFSLGMQNKTFVSKIEHEEKEVEEKVVSLLDLPDLPLECILEHLSPNELCNVAKVCKSLKNKCRSDFLWENHMKRKWGKVFGDAAYRQWKCHVASRNNNIDDTSNHHKKLLAFLHGFLPFFWIKSKSEKDIKLSPDDSVAALYLSLENGNFWFPAQVYNRENGHAGFMLSCYDAQLCYDYRSDTFQARYSPHGRWTTEENIKWERLRVPPIESSPHVLHISDCLDELKAGDHVEIQWRRNKEFPYGWWYSVIGHLETCQGEGNHCQCHNNDKVILEFTQYTAGSRWRQTIINRKHHREQGNEIEGFYGGIRKLHSKEEITRWKKLWPTKIVE</sequence>
<dbReference type="PaxDb" id="3827-XP_004493395.1"/>
<dbReference type="eggNOG" id="ENOG502QVSG">
    <property type="taxonomic scope" value="Eukaryota"/>
</dbReference>
<evidence type="ECO:0000313" key="3">
    <source>
        <dbReference type="Proteomes" id="UP000087171"/>
    </source>
</evidence>
<protein>
    <submittedName>
        <fullName evidence="4">F-box protein At2g26850-like</fullName>
    </submittedName>
</protein>
<dbReference type="STRING" id="3827.A0A1S2XSS0"/>
<keyword evidence="3" id="KW-1185">Reference proteome</keyword>
<dbReference type="Proteomes" id="UP000087171">
    <property type="component" value="Chromosome Ca3"/>
</dbReference>
<dbReference type="SUPFAM" id="SSF81383">
    <property type="entry name" value="F-box domain"/>
    <property type="match status" value="1"/>
</dbReference>
<feature type="chain" id="PRO_5010171486" evidence="1">
    <location>
        <begin position="18"/>
        <end position="391"/>
    </location>
</feature>
<dbReference type="OrthoDB" id="512036at2759"/>
<feature type="domain" description="F-box" evidence="2">
    <location>
        <begin position="85"/>
        <end position="131"/>
    </location>
</feature>
<dbReference type="SMART" id="SM00256">
    <property type="entry name" value="FBOX"/>
    <property type="match status" value="1"/>
</dbReference>
<dbReference type="Gene3D" id="1.20.1280.50">
    <property type="match status" value="1"/>
</dbReference>
<dbReference type="PANTHER" id="PTHR31482:SF18">
    <property type="entry name" value="ESTS AU081301(E20138)"/>
    <property type="match status" value="1"/>
</dbReference>
<dbReference type="KEGG" id="cam:101502625"/>
<dbReference type="PROSITE" id="PS50181">
    <property type="entry name" value="FBOX"/>
    <property type="match status" value="1"/>
</dbReference>